<dbReference type="Pfam" id="PF03706">
    <property type="entry name" value="LPG_synthase_TM"/>
    <property type="match status" value="1"/>
</dbReference>
<feature type="transmembrane region" description="Helical" evidence="7">
    <location>
        <begin position="24"/>
        <end position="45"/>
    </location>
</feature>
<dbReference type="AlphaFoldDB" id="A0A4U6QJG5"/>
<reference evidence="8 9" key="1">
    <citation type="submission" date="2019-05" db="EMBL/GenBank/DDBJ databases">
        <title>Nakamurella sp. N5BH11, whole genome shotgun sequence.</title>
        <authorList>
            <person name="Tuo L."/>
        </authorList>
    </citation>
    <scope>NUCLEOTIDE SEQUENCE [LARGE SCALE GENOMIC DNA]</scope>
    <source>
        <strain evidence="8 9">N5BH11</strain>
    </source>
</reference>
<keyword evidence="2" id="KW-1003">Cell membrane</keyword>
<dbReference type="InterPro" id="IPR022791">
    <property type="entry name" value="L-PG_synthase/AglD"/>
</dbReference>
<keyword evidence="3 7" id="KW-0812">Transmembrane</keyword>
<dbReference type="EMBL" id="SZZH01000001">
    <property type="protein sequence ID" value="TKV60600.1"/>
    <property type="molecule type" value="Genomic_DNA"/>
</dbReference>
<organism evidence="8 9">
    <name type="scientific">Nakamurella flava</name>
    <dbReference type="NCBI Taxonomy" id="2576308"/>
    <lineage>
        <taxon>Bacteria</taxon>
        <taxon>Bacillati</taxon>
        <taxon>Actinomycetota</taxon>
        <taxon>Actinomycetes</taxon>
        <taxon>Nakamurellales</taxon>
        <taxon>Nakamurellaceae</taxon>
        <taxon>Nakamurella</taxon>
    </lineage>
</organism>
<feature type="transmembrane region" description="Helical" evidence="7">
    <location>
        <begin position="208"/>
        <end position="234"/>
    </location>
</feature>
<feature type="transmembrane region" description="Helical" evidence="7">
    <location>
        <begin position="165"/>
        <end position="187"/>
    </location>
</feature>
<feature type="transmembrane region" description="Helical" evidence="7">
    <location>
        <begin position="240"/>
        <end position="260"/>
    </location>
</feature>
<comment type="subcellular location">
    <subcellularLocation>
        <location evidence="1">Cell membrane</location>
        <topology evidence="1">Multi-pass membrane protein</topology>
    </subcellularLocation>
</comment>
<evidence type="ECO:0000313" key="8">
    <source>
        <dbReference type="EMBL" id="TKV60600.1"/>
    </source>
</evidence>
<evidence type="ECO:0000256" key="5">
    <source>
        <dbReference type="ARBA" id="ARBA00023136"/>
    </source>
</evidence>
<evidence type="ECO:0000256" key="1">
    <source>
        <dbReference type="ARBA" id="ARBA00004651"/>
    </source>
</evidence>
<feature type="region of interest" description="Disordered" evidence="6">
    <location>
        <begin position="1"/>
        <end position="20"/>
    </location>
</feature>
<evidence type="ECO:0000256" key="6">
    <source>
        <dbReference type="SAM" id="MobiDB-lite"/>
    </source>
</evidence>
<proteinExistence type="predicted"/>
<evidence type="ECO:0000256" key="3">
    <source>
        <dbReference type="ARBA" id="ARBA00022692"/>
    </source>
</evidence>
<keyword evidence="4 7" id="KW-1133">Transmembrane helix</keyword>
<dbReference type="OrthoDB" id="6057470at2"/>
<keyword evidence="5 7" id="KW-0472">Membrane</keyword>
<name>A0A4U6QJG5_9ACTN</name>
<evidence type="ECO:0000256" key="7">
    <source>
        <dbReference type="SAM" id="Phobius"/>
    </source>
</evidence>
<evidence type="ECO:0000256" key="2">
    <source>
        <dbReference type="ARBA" id="ARBA00022475"/>
    </source>
</evidence>
<gene>
    <name evidence="8" type="ORF">FDO65_02565</name>
</gene>
<evidence type="ECO:0000313" key="9">
    <source>
        <dbReference type="Proteomes" id="UP000306985"/>
    </source>
</evidence>
<dbReference type="Proteomes" id="UP000306985">
    <property type="component" value="Unassembled WGS sequence"/>
</dbReference>
<protein>
    <submittedName>
        <fullName evidence="8">Flippase-like domain-containing protein</fullName>
    </submittedName>
</protein>
<comment type="caution">
    <text evidence="8">The sequence shown here is derived from an EMBL/GenBank/DDBJ whole genome shotgun (WGS) entry which is preliminary data.</text>
</comment>
<dbReference type="GO" id="GO:0005886">
    <property type="term" value="C:plasma membrane"/>
    <property type="evidence" value="ECO:0007669"/>
    <property type="project" value="UniProtKB-SubCell"/>
</dbReference>
<keyword evidence="9" id="KW-1185">Reference proteome</keyword>
<feature type="transmembrane region" description="Helical" evidence="7">
    <location>
        <begin position="133"/>
        <end position="159"/>
    </location>
</feature>
<evidence type="ECO:0000256" key="4">
    <source>
        <dbReference type="ARBA" id="ARBA00022989"/>
    </source>
</evidence>
<accession>A0A4U6QJG5</accession>
<sequence length="322" mass="32617">MAAPGSDLNAPARPSGPTPGRGRWLRAAGIVVGLLAVGFCGWTLIAEWSTVRAAVSAADPAVVTAAAVGGLAGTICVAEQWRWVLGALGAPTGRRRAWTWFFAGELGKYVPGGVWAVVGRGELAHRGGVPRAVAYPATLLSLGVFCLSGGIGWAALYPFTGPARWWTVLLIPVLLTVVHPAVLRPVFAILGRVSRGRLIVPVLPWPRMLGLVGVTLPGWLLLGATSALVAGSLGLTADPVAVAGAAIAAWVVGVLVPVPAGAGIREVAFAVGSGLPAGPAVLVAALARVVFVVVDLATGLLALTLLRRTGAPPRPVVPAPPG</sequence>